<dbReference type="Proteomes" id="UP001177021">
    <property type="component" value="Unassembled WGS sequence"/>
</dbReference>
<evidence type="ECO:0000313" key="1">
    <source>
        <dbReference type="EMBL" id="CAJ2674630.1"/>
    </source>
</evidence>
<evidence type="ECO:0000313" key="2">
    <source>
        <dbReference type="Proteomes" id="UP001177021"/>
    </source>
</evidence>
<accession>A0ACB0M1R0</accession>
<sequence>MTRAHSTLIKLLILLNLLHINSSSDHDQCTTESSFCGPYEPIVQFPFQLVKDESSPDQCLYPEFCLYCTPNNKTMILLSTNLGPIKFLVTQIDYEPQNIIHISDPDNCFPKMFLELKLNRSSFLPYYRFYAESKTTLSFFNCSSVKKPHLRNTDQIFGESQNMITCPIYATDSEDSVLTMDLVSCTKMFEVNATINANRLSMNFLMLSWPKPNCAICEAKGMKCRWNKNSTKGDIECYDCNDKGKTIHIPKSLIFSAIGSIILGLVIIAITKIYLHFKGKKEDKRILESVDFLAIQETKMEAISEMFVSSIWGSNDCGWTYLPAIGNSGGILSIWNKVKASLIFTFIGEGFVGVCLDLLVENQRCFVVNVYAKCNLRDKRNLWGNIRMSKEGFGEGLWCVLGDFNSVREVYERKGVNSSSLGGRTVEMCEFDDFLGELDLVDMPLSGRAFTWFHPNGVTMSRLDRVLISHSWAGVWGEPSVRVLDRDVADHCPLLLKYCSFDWGPKPFRFNNFWLQNKNFKDVINNAWAAQHFDGWMGFILKERLKYLKGVIKEWNVATYGVAEVNKKRLIKGIMDLDLKSEQLGLCDNEVVERKKLFEELWLLLKNIDALIFQRSRSKWIKEGDANSRFFHNCINTRSRRSNLSVLRTPSGWVEGPSGVRGEVVSYFANHFGNVDWNRPTLDGIEFPILAVDKVEALTASFSLEEITEAVKGCDGSKSPGPDGFNFAFIKEFWELMKFDVRIMFDQFHGNACLPKGMSSYFLTLIPKVASPQALGDFRPISLLGCLYKLIAKVLAARLMEVVGELIPSTQSAFIKGRQLVDGVVAVNEVIDYAKKSGKQCLILKVDFEKAYDSVDWGFLDYMLRRFGFGEKWRAWMKACVCSGNMLVLVNGSPTEEINIKRGLKQGDPLAPLLFILVAEGLGALMRMAVERGRFKPFLVGRGGLPVSMLQYADDTLCIGEASVDNLWALKAILRGFEMASGLKVNFWKSCLVGLNVSNEFLNMASGFLNCRRGQTPFKYLGLPVGANPKLSSTWAVMVDGINRRLGTWGNKYISLGGRIVLINAVLNSIPVFFLSYLKMPVKVWREVVKIQRNFLWGGLSKNRKICWVKWADICRPKKEGGLGIRDLRVMNISLLAKWRWKLLSEGDEVWKRVVVAKYGEDVVGKVCLDVEDFRRGASVWWRDICRLDNGVGWFSQVAIRNVGSGNNTKFWKDVWVGDQSLEIRFPRLFGISVQQDLVVRDVGRWVDGVWHWELLWRRNFFVWEEILVQQLLHLISQASITEAEDGWSWRPASSEGFSVKSLYVFLVSELLHHEPRSPIEYFGFKHIWKSGVPSKVSAMAWQLFLDRIPTRNNLRLRGVISPEEESCPGKKEDQVRIDKFLEDYKAQKPARFSYADIKRITDGFKEKLGEGAHGTVFKGKLSSEILVAVKVLNNTQGDGKEFITEVEIMGKIHHINVVRLLGFCADGIHRALVYNLFPKGSLQSFIFPPDNKDHFMGWEKLQKISLGIAKGIEYLHEGCSHPILHFDINPHNVLLDDSFTPKISDFGLAKLCAKNVSMVSMTAARGTMGYMAPEVLSRNFGNVSLKSDIYSYGMLLLEMVGGRKNVDSSSAETTHVLYPEWIHNLLEGDIHIHIDDEGEVKIAKKLAIVGLWCIQWQPMNRPSIKTVIQMLETGDDNRLTIPPNPFHSTTSTATSEGSLARRPFQMEVIKE</sequence>
<comment type="caution">
    <text evidence="1">The sequence shown here is derived from an EMBL/GenBank/DDBJ whole genome shotgun (WGS) entry which is preliminary data.</text>
</comment>
<keyword evidence="2" id="KW-1185">Reference proteome</keyword>
<organism evidence="1 2">
    <name type="scientific">Trifolium pratense</name>
    <name type="common">Red clover</name>
    <dbReference type="NCBI Taxonomy" id="57577"/>
    <lineage>
        <taxon>Eukaryota</taxon>
        <taxon>Viridiplantae</taxon>
        <taxon>Streptophyta</taxon>
        <taxon>Embryophyta</taxon>
        <taxon>Tracheophyta</taxon>
        <taxon>Spermatophyta</taxon>
        <taxon>Magnoliopsida</taxon>
        <taxon>eudicotyledons</taxon>
        <taxon>Gunneridae</taxon>
        <taxon>Pentapetalae</taxon>
        <taxon>rosids</taxon>
        <taxon>fabids</taxon>
        <taxon>Fabales</taxon>
        <taxon>Fabaceae</taxon>
        <taxon>Papilionoideae</taxon>
        <taxon>50 kb inversion clade</taxon>
        <taxon>NPAAA clade</taxon>
        <taxon>Hologalegina</taxon>
        <taxon>IRL clade</taxon>
        <taxon>Trifolieae</taxon>
        <taxon>Trifolium</taxon>
    </lineage>
</organism>
<gene>
    <name evidence="1" type="ORF">MILVUS5_LOCUS37831</name>
</gene>
<dbReference type="EMBL" id="CASHSV030000716">
    <property type="protein sequence ID" value="CAJ2674630.1"/>
    <property type="molecule type" value="Genomic_DNA"/>
</dbReference>
<protein>
    <submittedName>
        <fullName evidence="1">Uncharacterized protein</fullName>
    </submittedName>
</protein>
<reference evidence="1" key="1">
    <citation type="submission" date="2023-10" db="EMBL/GenBank/DDBJ databases">
        <authorList>
            <person name="Rodriguez Cubillos JULIANA M."/>
            <person name="De Vega J."/>
        </authorList>
    </citation>
    <scope>NUCLEOTIDE SEQUENCE</scope>
</reference>
<name>A0ACB0M1R0_TRIPR</name>
<proteinExistence type="predicted"/>